<reference evidence="8 10" key="2">
    <citation type="journal article" date="2013" name="Nature">
        <title>Insights into bilaterian evolution from three spiralian genomes.</title>
        <authorList>
            <person name="Simakov O."/>
            <person name="Marletaz F."/>
            <person name="Cho S.J."/>
            <person name="Edsinger-Gonzales E."/>
            <person name="Havlak P."/>
            <person name="Hellsten U."/>
            <person name="Kuo D.H."/>
            <person name="Larsson T."/>
            <person name="Lv J."/>
            <person name="Arendt D."/>
            <person name="Savage R."/>
            <person name="Osoegawa K."/>
            <person name="de Jong P."/>
            <person name="Grimwood J."/>
            <person name="Chapman J.A."/>
            <person name="Shapiro H."/>
            <person name="Aerts A."/>
            <person name="Otillar R.P."/>
            <person name="Terry A.Y."/>
            <person name="Boore J.L."/>
            <person name="Grigoriev I.V."/>
            <person name="Lindberg D.R."/>
            <person name="Seaver E.C."/>
            <person name="Weisblat D.A."/>
            <person name="Putnam N.H."/>
            <person name="Rokhsar D.S."/>
        </authorList>
    </citation>
    <scope>NUCLEOTIDE SEQUENCE</scope>
    <source>
        <strain evidence="8 10">I ESC-2004</strain>
    </source>
</reference>
<dbReference type="SUPFAM" id="SSF57850">
    <property type="entry name" value="RING/U-box"/>
    <property type="match status" value="1"/>
</dbReference>
<feature type="region of interest" description="Disordered" evidence="6">
    <location>
        <begin position="1"/>
        <end position="37"/>
    </location>
</feature>
<name>R7UDK1_CAPTE</name>
<gene>
    <name evidence="8" type="ORF">CAPTEDRAFT_206661</name>
</gene>
<dbReference type="PANTHER" id="PTHR25462:SF296">
    <property type="entry name" value="MEIOTIC P26, ISOFORM F"/>
    <property type="match status" value="1"/>
</dbReference>
<dbReference type="InterPro" id="IPR018957">
    <property type="entry name" value="Znf_C3HC4_RING-type"/>
</dbReference>
<evidence type="ECO:0000256" key="6">
    <source>
        <dbReference type="SAM" id="MobiDB-lite"/>
    </source>
</evidence>
<dbReference type="CDD" id="cd16579">
    <property type="entry name" value="RING-HC_PML_C-V"/>
    <property type="match status" value="1"/>
</dbReference>
<evidence type="ECO:0000256" key="1">
    <source>
        <dbReference type="ARBA" id="ARBA00022723"/>
    </source>
</evidence>
<dbReference type="HOGENOM" id="CLU_769964_0_0_1"/>
<evidence type="ECO:0000256" key="5">
    <source>
        <dbReference type="SAM" id="Coils"/>
    </source>
</evidence>
<evidence type="ECO:0000259" key="7">
    <source>
        <dbReference type="PROSITE" id="PS50089"/>
    </source>
</evidence>
<dbReference type="Proteomes" id="UP000014760">
    <property type="component" value="Unassembled WGS sequence"/>
</dbReference>
<keyword evidence="10" id="KW-1185">Reference proteome</keyword>
<dbReference type="PROSITE" id="PS00518">
    <property type="entry name" value="ZF_RING_1"/>
    <property type="match status" value="1"/>
</dbReference>
<evidence type="ECO:0000313" key="9">
    <source>
        <dbReference type="EnsemblMetazoa" id="CapteP206661"/>
    </source>
</evidence>
<dbReference type="EMBL" id="AMQN01008255">
    <property type="status" value="NOT_ANNOTATED_CDS"/>
    <property type="molecule type" value="Genomic_DNA"/>
</dbReference>
<sequence length="360" mass="40673">MDRRKKECMGQKRERLKYASHSSVEVHGTEEEEQEDFEEGLTFVATDPLAASTDVLQAPDTSGDEDNIFDCGICQDRLVAPKALPCLHNFCLKCLDQYAKTLSIQDLNTGDSVFQCPLCRAKTRVPNEGVKEFPTNFHVARLQEQKRSLDVGFTLREAIEYLEEREDEIVEILQERKRKTQVDISNQRDAMVNKIDIYMDALHGKVREQFYIDSQKAMDSLHRVKARLEELGTQVAGGRSESVPDLKDTASIVRLKEHAETVAKVANELESLRVTANSEQEKLLDKRLVFVAAEGFKEYEVRHSFGYVKEQTGPEVSPLTSEDGVTNLTSWGQLIIALLPAVVFVLVMKLYDAALDVTED</sequence>
<dbReference type="STRING" id="283909.R7UDK1"/>
<dbReference type="Gene3D" id="3.30.40.10">
    <property type="entry name" value="Zinc/RING finger domain, C3HC4 (zinc finger)"/>
    <property type="match status" value="1"/>
</dbReference>
<accession>R7UDK1</accession>
<dbReference type="GO" id="GO:0008270">
    <property type="term" value="F:zinc ion binding"/>
    <property type="evidence" value="ECO:0007669"/>
    <property type="project" value="UniProtKB-KW"/>
</dbReference>
<organism evidence="8">
    <name type="scientific">Capitella teleta</name>
    <name type="common">Polychaete worm</name>
    <dbReference type="NCBI Taxonomy" id="283909"/>
    <lineage>
        <taxon>Eukaryota</taxon>
        <taxon>Metazoa</taxon>
        <taxon>Spiralia</taxon>
        <taxon>Lophotrochozoa</taxon>
        <taxon>Annelida</taxon>
        <taxon>Polychaeta</taxon>
        <taxon>Sedentaria</taxon>
        <taxon>Scolecida</taxon>
        <taxon>Capitellidae</taxon>
        <taxon>Capitella</taxon>
    </lineage>
</organism>
<dbReference type="PROSITE" id="PS50089">
    <property type="entry name" value="ZF_RING_2"/>
    <property type="match status" value="1"/>
</dbReference>
<dbReference type="InterPro" id="IPR017907">
    <property type="entry name" value="Znf_RING_CS"/>
</dbReference>
<evidence type="ECO:0000256" key="3">
    <source>
        <dbReference type="ARBA" id="ARBA00022833"/>
    </source>
</evidence>
<evidence type="ECO:0000256" key="2">
    <source>
        <dbReference type="ARBA" id="ARBA00022771"/>
    </source>
</evidence>
<evidence type="ECO:0000256" key="4">
    <source>
        <dbReference type="PROSITE-ProRule" id="PRU00175"/>
    </source>
</evidence>
<dbReference type="OrthoDB" id="6091082at2759"/>
<keyword evidence="5" id="KW-0175">Coiled coil</keyword>
<evidence type="ECO:0000313" key="8">
    <source>
        <dbReference type="EMBL" id="ELU04059.1"/>
    </source>
</evidence>
<dbReference type="Pfam" id="PF00097">
    <property type="entry name" value="zf-C3HC4"/>
    <property type="match status" value="1"/>
</dbReference>
<reference evidence="9" key="3">
    <citation type="submission" date="2015-06" db="UniProtKB">
        <authorList>
            <consortium name="EnsemblMetazoa"/>
        </authorList>
    </citation>
    <scope>IDENTIFICATION</scope>
</reference>
<dbReference type="InterPro" id="IPR001841">
    <property type="entry name" value="Znf_RING"/>
</dbReference>
<keyword evidence="1" id="KW-0479">Metal-binding</keyword>
<feature type="coiled-coil region" evidence="5">
    <location>
        <begin position="255"/>
        <end position="282"/>
    </location>
</feature>
<dbReference type="EMBL" id="KB302616">
    <property type="protein sequence ID" value="ELU04059.1"/>
    <property type="molecule type" value="Genomic_DNA"/>
</dbReference>
<dbReference type="PANTHER" id="PTHR25462">
    <property type="entry name" value="BONUS, ISOFORM C-RELATED"/>
    <property type="match status" value="1"/>
</dbReference>
<dbReference type="AlphaFoldDB" id="R7UDK1"/>
<feature type="domain" description="RING-type" evidence="7">
    <location>
        <begin position="71"/>
        <end position="120"/>
    </location>
</feature>
<dbReference type="InterPro" id="IPR047153">
    <property type="entry name" value="TRIM45/56/19-like"/>
</dbReference>
<protein>
    <recommendedName>
        <fullName evidence="7">RING-type domain-containing protein</fullName>
    </recommendedName>
</protein>
<dbReference type="InterPro" id="IPR013083">
    <property type="entry name" value="Znf_RING/FYVE/PHD"/>
</dbReference>
<reference evidence="10" key="1">
    <citation type="submission" date="2012-12" db="EMBL/GenBank/DDBJ databases">
        <authorList>
            <person name="Hellsten U."/>
            <person name="Grimwood J."/>
            <person name="Chapman J.A."/>
            <person name="Shapiro H."/>
            <person name="Aerts A."/>
            <person name="Otillar R.P."/>
            <person name="Terry A.Y."/>
            <person name="Boore J.L."/>
            <person name="Simakov O."/>
            <person name="Marletaz F."/>
            <person name="Cho S.-J."/>
            <person name="Edsinger-Gonzales E."/>
            <person name="Havlak P."/>
            <person name="Kuo D.-H."/>
            <person name="Larsson T."/>
            <person name="Lv J."/>
            <person name="Arendt D."/>
            <person name="Savage R."/>
            <person name="Osoegawa K."/>
            <person name="de Jong P."/>
            <person name="Lindberg D.R."/>
            <person name="Seaver E.C."/>
            <person name="Weisblat D.A."/>
            <person name="Putnam N.H."/>
            <person name="Grigoriev I.V."/>
            <person name="Rokhsar D.S."/>
        </authorList>
    </citation>
    <scope>NUCLEOTIDE SEQUENCE</scope>
    <source>
        <strain evidence="10">I ESC-2004</strain>
    </source>
</reference>
<dbReference type="EnsemblMetazoa" id="CapteT206661">
    <property type="protein sequence ID" value="CapteP206661"/>
    <property type="gene ID" value="CapteG206661"/>
</dbReference>
<keyword evidence="3" id="KW-0862">Zinc</keyword>
<keyword evidence="2 4" id="KW-0863">Zinc-finger</keyword>
<proteinExistence type="predicted"/>
<feature type="compositionally biased region" description="Basic and acidic residues" evidence="6">
    <location>
        <begin position="1"/>
        <end position="17"/>
    </location>
</feature>
<evidence type="ECO:0000313" key="10">
    <source>
        <dbReference type="Proteomes" id="UP000014760"/>
    </source>
</evidence>
<dbReference type="SMART" id="SM00184">
    <property type="entry name" value="RING"/>
    <property type="match status" value="1"/>
</dbReference>